<organism evidence="2 3">
    <name type="scientific">Nonomuraea fuscirosea</name>
    <dbReference type="NCBI Taxonomy" id="1291556"/>
    <lineage>
        <taxon>Bacteria</taxon>
        <taxon>Bacillati</taxon>
        <taxon>Actinomycetota</taxon>
        <taxon>Actinomycetes</taxon>
        <taxon>Streptosporangiales</taxon>
        <taxon>Streptosporangiaceae</taxon>
        <taxon>Nonomuraea</taxon>
    </lineage>
</organism>
<sequence>MTFPGPEPRAPFQGRIGLWGAPQSGKTTFLAALRVAVDQGESDWWLHGSNDASTDFLTDMTHQLITLRQFPAATLNLPPNLQWVFRGEREVRRRTRFGLTRTEREVTAIMLDLLDAPGGMYRGDSRRSNAAPSGRVQFHDDDGADAGDGRKDLSEEERLIDHLVSCDGLIYLFDPTRERSRRDSYDYFQRTVMQLAQRAAGRSRDRFLPHHLAVCITKFDHPYVYEPAHRLGYADNTTKDEGFPTVPDALAAELFSVLCASDVQNSAVLLDKGIRTSFSPDRTRYFMTSAVGFYLDPKVRRFQPAQPWNVVEETGPEGDTTRILGGVHPINVIEPLVWLATATLPRS</sequence>
<dbReference type="RefSeq" id="WP_106239111.1">
    <property type="nucleotide sequence ID" value="NZ_PVNG01000005.1"/>
</dbReference>
<comment type="caution">
    <text evidence="2">The sequence shown here is derived from an EMBL/GenBank/DDBJ whole genome shotgun (WGS) entry which is preliminary data.</text>
</comment>
<dbReference type="InterPro" id="IPR027417">
    <property type="entry name" value="P-loop_NTPase"/>
</dbReference>
<accession>A0A2T0N4G2</accession>
<name>A0A2T0N4G2_9ACTN</name>
<dbReference type="OrthoDB" id="4051290at2"/>
<dbReference type="AlphaFoldDB" id="A0A2T0N4G2"/>
<evidence type="ECO:0000313" key="3">
    <source>
        <dbReference type="Proteomes" id="UP000238312"/>
    </source>
</evidence>
<gene>
    <name evidence="2" type="ORF">B0I32_105417</name>
</gene>
<feature type="region of interest" description="Disordered" evidence="1">
    <location>
        <begin position="123"/>
        <end position="151"/>
    </location>
</feature>
<dbReference type="Proteomes" id="UP000238312">
    <property type="component" value="Unassembled WGS sequence"/>
</dbReference>
<dbReference type="SUPFAM" id="SSF52540">
    <property type="entry name" value="P-loop containing nucleoside triphosphate hydrolases"/>
    <property type="match status" value="1"/>
</dbReference>
<proteinExistence type="predicted"/>
<reference evidence="2 3" key="1">
    <citation type="submission" date="2018-03" db="EMBL/GenBank/DDBJ databases">
        <title>Genomic Encyclopedia of Type Strains, Phase III (KMG-III): the genomes of soil and plant-associated and newly described type strains.</title>
        <authorList>
            <person name="Whitman W."/>
        </authorList>
    </citation>
    <scope>NUCLEOTIDE SEQUENCE [LARGE SCALE GENOMIC DNA]</scope>
    <source>
        <strain evidence="2 3">CGMCC 4.7104</strain>
    </source>
</reference>
<evidence type="ECO:0000256" key="1">
    <source>
        <dbReference type="SAM" id="MobiDB-lite"/>
    </source>
</evidence>
<feature type="compositionally biased region" description="Basic and acidic residues" evidence="1">
    <location>
        <begin position="137"/>
        <end position="151"/>
    </location>
</feature>
<evidence type="ECO:0000313" key="2">
    <source>
        <dbReference type="EMBL" id="PRX66977.1"/>
    </source>
</evidence>
<dbReference type="EMBL" id="PVNG01000005">
    <property type="protein sequence ID" value="PRX66977.1"/>
    <property type="molecule type" value="Genomic_DNA"/>
</dbReference>
<keyword evidence="3" id="KW-1185">Reference proteome</keyword>
<protein>
    <submittedName>
        <fullName evidence="2">Uncharacterized protein</fullName>
    </submittedName>
</protein>